<accession>A0A0A9FJ80</accession>
<proteinExistence type="predicted"/>
<dbReference type="EMBL" id="GBRH01189553">
    <property type="protein sequence ID" value="JAE08343.1"/>
    <property type="molecule type" value="Transcribed_RNA"/>
</dbReference>
<reference evidence="1" key="1">
    <citation type="submission" date="2014-09" db="EMBL/GenBank/DDBJ databases">
        <authorList>
            <person name="Magalhaes I.L.F."/>
            <person name="Oliveira U."/>
            <person name="Santos F.R."/>
            <person name="Vidigal T.H.D.A."/>
            <person name="Brescovit A.D."/>
            <person name="Santos A.J."/>
        </authorList>
    </citation>
    <scope>NUCLEOTIDE SEQUENCE</scope>
    <source>
        <tissue evidence="1">Shoot tissue taken approximately 20 cm above the soil surface</tissue>
    </source>
</reference>
<sequence length="69" mass="8042">MQVCQQLILVGSAAQKTWSNRNHKSSAEERHYHPREYFLVSDLYDILAWNDNSSLLKSVVGRRILPHPH</sequence>
<organism evidence="1">
    <name type="scientific">Arundo donax</name>
    <name type="common">Giant reed</name>
    <name type="synonym">Donax arundinaceus</name>
    <dbReference type="NCBI Taxonomy" id="35708"/>
    <lineage>
        <taxon>Eukaryota</taxon>
        <taxon>Viridiplantae</taxon>
        <taxon>Streptophyta</taxon>
        <taxon>Embryophyta</taxon>
        <taxon>Tracheophyta</taxon>
        <taxon>Spermatophyta</taxon>
        <taxon>Magnoliopsida</taxon>
        <taxon>Liliopsida</taxon>
        <taxon>Poales</taxon>
        <taxon>Poaceae</taxon>
        <taxon>PACMAD clade</taxon>
        <taxon>Arundinoideae</taxon>
        <taxon>Arundineae</taxon>
        <taxon>Arundo</taxon>
    </lineage>
</organism>
<reference evidence="1" key="2">
    <citation type="journal article" date="2015" name="Data Brief">
        <title>Shoot transcriptome of the giant reed, Arundo donax.</title>
        <authorList>
            <person name="Barrero R.A."/>
            <person name="Guerrero F.D."/>
            <person name="Moolhuijzen P."/>
            <person name="Goolsby J.A."/>
            <person name="Tidwell J."/>
            <person name="Bellgard S.E."/>
            <person name="Bellgard M.I."/>
        </authorList>
    </citation>
    <scope>NUCLEOTIDE SEQUENCE</scope>
    <source>
        <tissue evidence="1">Shoot tissue taken approximately 20 cm above the soil surface</tissue>
    </source>
</reference>
<protein>
    <submittedName>
        <fullName evidence="1">SAPK1</fullName>
    </submittedName>
</protein>
<evidence type="ECO:0000313" key="1">
    <source>
        <dbReference type="EMBL" id="JAE08343.1"/>
    </source>
</evidence>
<name>A0A0A9FJ80_ARUDO</name>
<dbReference type="AlphaFoldDB" id="A0A0A9FJ80"/>